<keyword evidence="2" id="KW-0812">Transmembrane</keyword>
<name>A0AAV8W8A7_9CUCU</name>
<reference evidence="3 4" key="1">
    <citation type="journal article" date="2023" name="Insect Mol. Biol.">
        <title>Genome sequencing provides insights into the evolution of gene families encoding plant cell wall-degrading enzymes in longhorned beetles.</title>
        <authorList>
            <person name="Shin N.R."/>
            <person name="Okamura Y."/>
            <person name="Kirsch R."/>
            <person name="Pauchet Y."/>
        </authorList>
    </citation>
    <scope>NUCLEOTIDE SEQUENCE [LARGE SCALE GENOMIC DNA]</scope>
    <source>
        <strain evidence="3">EAD_L_NR</strain>
    </source>
</reference>
<organism evidence="3 4">
    <name type="scientific">Exocentrus adspersus</name>
    <dbReference type="NCBI Taxonomy" id="1586481"/>
    <lineage>
        <taxon>Eukaryota</taxon>
        <taxon>Metazoa</taxon>
        <taxon>Ecdysozoa</taxon>
        <taxon>Arthropoda</taxon>
        <taxon>Hexapoda</taxon>
        <taxon>Insecta</taxon>
        <taxon>Pterygota</taxon>
        <taxon>Neoptera</taxon>
        <taxon>Endopterygota</taxon>
        <taxon>Coleoptera</taxon>
        <taxon>Polyphaga</taxon>
        <taxon>Cucujiformia</taxon>
        <taxon>Chrysomeloidea</taxon>
        <taxon>Cerambycidae</taxon>
        <taxon>Lamiinae</taxon>
        <taxon>Acanthocinini</taxon>
        <taxon>Exocentrus</taxon>
    </lineage>
</organism>
<evidence type="ECO:0000313" key="3">
    <source>
        <dbReference type="EMBL" id="KAJ8922604.1"/>
    </source>
</evidence>
<dbReference type="EMBL" id="JANEYG010000006">
    <property type="protein sequence ID" value="KAJ8922604.1"/>
    <property type="molecule type" value="Genomic_DNA"/>
</dbReference>
<gene>
    <name evidence="3" type="ORF">NQ315_007635</name>
</gene>
<feature type="region of interest" description="Disordered" evidence="1">
    <location>
        <begin position="1"/>
        <end position="24"/>
    </location>
</feature>
<proteinExistence type="predicted"/>
<keyword evidence="2" id="KW-1133">Transmembrane helix</keyword>
<comment type="caution">
    <text evidence="3">The sequence shown here is derived from an EMBL/GenBank/DDBJ whole genome shotgun (WGS) entry which is preliminary data.</text>
</comment>
<dbReference type="Proteomes" id="UP001159042">
    <property type="component" value="Unassembled WGS sequence"/>
</dbReference>
<feature type="transmembrane region" description="Helical" evidence="2">
    <location>
        <begin position="624"/>
        <end position="649"/>
    </location>
</feature>
<feature type="compositionally biased region" description="Basic residues" evidence="1">
    <location>
        <begin position="1"/>
        <end position="14"/>
    </location>
</feature>
<sequence>MQRKRRLKKRKRRPTPSLEASLSDEALPTRKRLFAQSLEDGMEPWKEITGDAVRRSSIRRRITPTFQPSQEMVEDVSNVELEGELHETQNQETVESIEEVVKEPEKPEPIPDLKAVLKQSGTGSLSEILQQKNLSLSELLMGNQKAISALTDTVTEPKPLKQKRLPPSIALRKNINRNLEQEDESFEALSAKEMLEAQRKRLSLLGHKENRLFSSVTKYDVVTEPATERRIFVPSHPKYYTSLVFKPDIDIYNEPSTETIEEVSTTTTTTTPKVVSGIRSLPLTNAKLNKLTTKVVFETKEAEEENYPTPINFPKPIPISLQEVSGYTPERIKTEIKPTLEEGTSEGPLRLSIDLDAFVEKTTLKPSTENYAGEKPTPLKVESTTTADVYSEKLPQATAKDEIMEIMKDPISRERLSRILENRNMTVNELVEQRERGSSQLHLADIFHNKTKEPEPKGEPFVGTVNSELFNSFPLFGRKQRNKTFENGDTEEGAAISTSSTVAPVVEIKEKVVPEPPFAVTSFPSVKIGLHKSNEQIQPFLWKELQENDNPQNNNKEIYSDNDPLKAFQEDLQDQYSEEELQRLEDIDATLSMLSKEKLDVETSGYQHDQDEVLIKIPSGVKSAIFVSLAIICLSIVVFLTILLLFRWVQRKNKTISYCSSLSTKIRSPMIIQRKPATAIKSFVTETLGRNKNSYYKSNVQSTEGLWDCGAERIPSF</sequence>
<evidence type="ECO:0000313" key="4">
    <source>
        <dbReference type="Proteomes" id="UP001159042"/>
    </source>
</evidence>
<accession>A0AAV8W8A7</accession>
<keyword evidence="2" id="KW-0472">Membrane</keyword>
<keyword evidence="4" id="KW-1185">Reference proteome</keyword>
<protein>
    <submittedName>
        <fullName evidence="3">Uncharacterized protein</fullName>
    </submittedName>
</protein>
<evidence type="ECO:0000256" key="2">
    <source>
        <dbReference type="SAM" id="Phobius"/>
    </source>
</evidence>
<evidence type="ECO:0000256" key="1">
    <source>
        <dbReference type="SAM" id="MobiDB-lite"/>
    </source>
</evidence>
<dbReference type="AlphaFoldDB" id="A0AAV8W8A7"/>